<keyword evidence="1" id="KW-0812">Transmembrane</keyword>
<keyword evidence="3" id="KW-1185">Reference proteome</keyword>
<dbReference type="Proteomes" id="UP000308652">
    <property type="component" value="Unassembled WGS sequence"/>
</dbReference>
<organism evidence="2 3">
    <name type="scientific">Crucibulum laeve</name>
    <dbReference type="NCBI Taxonomy" id="68775"/>
    <lineage>
        <taxon>Eukaryota</taxon>
        <taxon>Fungi</taxon>
        <taxon>Dikarya</taxon>
        <taxon>Basidiomycota</taxon>
        <taxon>Agaricomycotina</taxon>
        <taxon>Agaricomycetes</taxon>
        <taxon>Agaricomycetidae</taxon>
        <taxon>Agaricales</taxon>
        <taxon>Agaricineae</taxon>
        <taxon>Nidulariaceae</taxon>
        <taxon>Crucibulum</taxon>
    </lineage>
</organism>
<evidence type="ECO:0000313" key="2">
    <source>
        <dbReference type="EMBL" id="TFK42255.1"/>
    </source>
</evidence>
<dbReference type="InterPro" id="IPR017972">
    <property type="entry name" value="Cyt_P450_CS"/>
</dbReference>
<proteinExistence type="predicted"/>
<accession>A0A5C3MC77</accession>
<dbReference type="GO" id="GO:0005506">
    <property type="term" value="F:iron ion binding"/>
    <property type="evidence" value="ECO:0007669"/>
    <property type="project" value="InterPro"/>
</dbReference>
<dbReference type="PROSITE" id="PS00086">
    <property type="entry name" value="CYTOCHROME_P450"/>
    <property type="match status" value="1"/>
</dbReference>
<feature type="transmembrane region" description="Helical" evidence="1">
    <location>
        <begin position="37"/>
        <end position="60"/>
    </location>
</feature>
<sequence>MEGWVNVVGGVWKFGGGIRVCFGTCRPPHHPINPLSILSSAPIVNCGCLTILYFLSAVYVPNISNYFIP</sequence>
<evidence type="ECO:0000313" key="3">
    <source>
        <dbReference type="Proteomes" id="UP000308652"/>
    </source>
</evidence>
<keyword evidence="1" id="KW-0472">Membrane</keyword>
<name>A0A5C3MC77_9AGAR</name>
<protein>
    <submittedName>
        <fullName evidence="2">Uncharacterized protein</fullName>
    </submittedName>
</protein>
<keyword evidence="1" id="KW-1133">Transmembrane helix</keyword>
<evidence type="ECO:0000256" key="1">
    <source>
        <dbReference type="SAM" id="Phobius"/>
    </source>
</evidence>
<gene>
    <name evidence="2" type="ORF">BDQ12DRAFT_677894</name>
</gene>
<dbReference type="AlphaFoldDB" id="A0A5C3MC77"/>
<dbReference type="GO" id="GO:0016705">
    <property type="term" value="F:oxidoreductase activity, acting on paired donors, with incorporation or reduction of molecular oxygen"/>
    <property type="evidence" value="ECO:0007669"/>
    <property type="project" value="InterPro"/>
</dbReference>
<reference evidence="2 3" key="1">
    <citation type="journal article" date="2019" name="Nat. Ecol. Evol.">
        <title>Megaphylogeny resolves global patterns of mushroom evolution.</title>
        <authorList>
            <person name="Varga T."/>
            <person name="Krizsan K."/>
            <person name="Foldi C."/>
            <person name="Dima B."/>
            <person name="Sanchez-Garcia M."/>
            <person name="Sanchez-Ramirez S."/>
            <person name="Szollosi G.J."/>
            <person name="Szarkandi J.G."/>
            <person name="Papp V."/>
            <person name="Albert L."/>
            <person name="Andreopoulos W."/>
            <person name="Angelini C."/>
            <person name="Antonin V."/>
            <person name="Barry K.W."/>
            <person name="Bougher N.L."/>
            <person name="Buchanan P."/>
            <person name="Buyck B."/>
            <person name="Bense V."/>
            <person name="Catcheside P."/>
            <person name="Chovatia M."/>
            <person name="Cooper J."/>
            <person name="Damon W."/>
            <person name="Desjardin D."/>
            <person name="Finy P."/>
            <person name="Geml J."/>
            <person name="Haridas S."/>
            <person name="Hughes K."/>
            <person name="Justo A."/>
            <person name="Karasinski D."/>
            <person name="Kautmanova I."/>
            <person name="Kiss B."/>
            <person name="Kocsube S."/>
            <person name="Kotiranta H."/>
            <person name="LaButti K.M."/>
            <person name="Lechner B.E."/>
            <person name="Liimatainen K."/>
            <person name="Lipzen A."/>
            <person name="Lukacs Z."/>
            <person name="Mihaltcheva S."/>
            <person name="Morgado L.N."/>
            <person name="Niskanen T."/>
            <person name="Noordeloos M.E."/>
            <person name="Ohm R.A."/>
            <person name="Ortiz-Santana B."/>
            <person name="Ovrebo C."/>
            <person name="Racz N."/>
            <person name="Riley R."/>
            <person name="Savchenko A."/>
            <person name="Shiryaev A."/>
            <person name="Soop K."/>
            <person name="Spirin V."/>
            <person name="Szebenyi C."/>
            <person name="Tomsovsky M."/>
            <person name="Tulloss R.E."/>
            <person name="Uehling J."/>
            <person name="Grigoriev I.V."/>
            <person name="Vagvolgyi C."/>
            <person name="Papp T."/>
            <person name="Martin F.M."/>
            <person name="Miettinen O."/>
            <person name="Hibbett D.S."/>
            <person name="Nagy L.G."/>
        </authorList>
    </citation>
    <scope>NUCLEOTIDE SEQUENCE [LARGE SCALE GENOMIC DNA]</scope>
    <source>
        <strain evidence="2 3">CBS 166.37</strain>
    </source>
</reference>
<dbReference type="EMBL" id="ML213593">
    <property type="protein sequence ID" value="TFK42255.1"/>
    <property type="molecule type" value="Genomic_DNA"/>
</dbReference>